<reference evidence="1" key="1">
    <citation type="submission" date="2022-07" db="EMBL/GenBank/DDBJ databases">
        <title>Phylogenomic reconstructions and comparative analyses of Kickxellomycotina fungi.</title>
        <authorList>
            <person name="Reynolds N.K."/>
            <person name="Stajich J.E."/>
            <person name="Barry K."/>
            <person name="Grigoriev I.V."/>
            <person name="Crous P."/>
            <person name="Smith M.E."/>
        </authorList>
    </citation>
    <scope>NUCLEOTIDE SEQUENCE</scope>
    <source>
        <strain evidence="1">CBS 109366</strain>
    </source>
</reference>
<evidence type="ECO:0000313" key="1">
    <source>
        <dbReference type="EMBL" id="KAJ2767331.1"/>
    </source>
</evidence>
<evidence type="ECO:0000313" key="2">
    <source>
        <dbReference type="Proteomes" id="UP001140234"/>
    </source>
</evidence>
<protein>
    <submittedName>
        <fullName evidence="1">Vacuolar membrane-associated protein iml1</fullName>
    </submittedName>
</protein>
<feature type="non-terminal residue" evidence="1">
    <location>
        <position position="933"/>
    </location>
</feature>
<accession>A0ACC1JU41</accession>
<name>A0ACC1JU41_9FUNG</name>
<comment type="caution">
    <text evidence="1">The sequence shown here is derived from an EMBL/GenBank/DDBJ whole genome shotgun (WGS) entry which is preliminary data.</text>
</comment>
<dbReference type="Proteomes" id="UP001140234">
    <property type="component" value="Unassembled WGS sequence"/>
</dbReference>
<sequence length="933" mass="100468">MLRVHEEAFSKSDLVVNPAFFPGVCVGDIVAIKPVSEGDKREAVSPRGSLDGDPAAAAAAVSAAGVVAAASSSGTAPTDSSDGHAGNSSSSAKTKSLTTSVSKPSPLAAGTGQSVAVSETSSEAAGSADRARQSLPSPRAANGPTGGPASGAANSRAGKADSGSAEDDDDSAGGLAPDPHREILLRVGELRRDTQQIQASISIHAVQALWGDSGEIQRVAVRKVDLQNVEEREAIRADFVEIAFRDQYVGRSDMWRLWRKLSQRVVHNNKPTNIEGLIRASVRRIYKDSQEIACGFIDAATQPIFRSESGRFIILLQMSEEMWAFHEDGHLCFEKAVNGFLAGLFRRWSKRQLNHMVTIVMFSRWYYHGRDGLFFPDLMYDKETGRYYRDYYKVISDMEARPDWTVFLPELLAEFNAYRRDIQELRTSAGSRLRGDLSKANQGNILEAINLGLNSFASNYVDRDLSRTGMSTIVVTPSFGVFDVSKKLLRLTTERMLNVGVRVDFVCLAPPPLFRPPVFRFMSCPVPSEQEQLRARSLKEQAEQDAKRANESKLSSVSPLAESAGAHPHAGPHGLGAVATPKDRPAKIGPKPDGVLSAIDPIMLDPLYFDDESWECELLPYLTGDVPPAARDSWASRWSGAGSGDARSDAAELRALRKKLESSIANALVGSIPGFDPAEVPKTILDLSKDDHPCFTGAQRTPRAENRVMYEYFAYWVDSGFYNFADDRRNRHPGGFVPSCKMGDLSVAGVDSYMRCTPRIPSLDLRARDYGHLAAAAGCDTYTGSMSACSLGDPSHSRPEVGWPQDAQIAAAATDVVHGMILRADRLATLEGRESLLAMFAAFDSGAIVSAGSDPSTGPSAVEGTGSGSIWAGAGPLGTAAEPRTTYGHIPTPQHLTQNAASTRGPEPRSAATERAEAGPSRSAERMDPHLPA</sequence>
<proteinExistence type="predicted"/>
<gene>
    <name evidence="1" type="primary">IML1_3</name>
    <name evidence="1" type="ORF">IWQ57_003992</name>
</gene>
<keyword evidence="2" id="KW-1185">Reference proteome</keyword>
<dbReference type="EMBL" id="JANBUJ010001450">
    <property type="protein sequence ID" value="KAJ2767331.1"/>
    <property type="molecule type" value="Genomic_DNA"/>
</dbReference>
<organism evidence="1 2">
    <name type="scientific">Coemansia nantahalensis</name>
    <dbReference type="NCBI Taxonomy" id="2789366"/>
    <lineage>
        <taxon>Eukaryota</taxon>
        <taxon>Fungi</taxon>
        <taxon>Fungi incertae sedis</taxon>
        <taxon>Zoopagomycota</taxon>
        <taxon>Kickxellomycotina</taxon>
        <taxon>Kickxellomycetes</taxon>
        <taxon>Kickxellales</taxon>
        <taxon>Kickxellaceae</taxon>
        <taxon>Coemansia</taxon>
    </lineage>
</organism>